<sequence>MTVIRYTNARVFTGSDSDYDATELVIDDLTGRVLPNDVVSDQTINLSNKYVVPGLINAHTHIVMNPFELTSPTANVVVSTHHALKNLKRSLMAGVTTIRDVGSAFDIDIELAKLEAAGELSAPTILPSGGAISMTGGHGSAMGIEVDGPDEARKAARTNFAKGAKNLKLMVTGGISKDGEKETDIQLNADEIKAAVTEAHHKGYPVAAHAQGNAGIKLAVKAGVDSIEHAIYMDEEAVTLMLTHGTVIVPTFSAPLAISQHRELPTWLHAKNDPVIKIHRQSIQQAHAAGIPIAMGTDAGTPFNDFATGVFEELQIMQDIGFKPIEILEAATKNAAKLLHLDQVVGTLEVGKFADFIVLNQNPLVDVAAYHGDRQVYKKGRLVYEQS</sequence>
<dbReference type="AlphaFoldDB" id="A0A288QW55"/>
<accession>A0A288QW55</accession>
<dbReference type="Proteomes" id="UP000254912">
    <property type="component" value="Unassembled WGS sequence"/>
</dbReference>
<comment type="caution">
    <text evidence="1">The sequence shown here is derived from an EMBL/GenBank/DDBJ whole genome shotgun (WGS) entry which is preliminary data.</text>
</comment>
<dbReference type="InterPro" id="IPR032466">
    <property type="entry name" value="Metal_Hydrolase"/>
</dbReference>
<dbReference type="SUPFAM" id="SSF51338">
    <property type="entry name" value="Composite domain of metallo-dependent hydrolases"/>
    <property type="match status" value="1"/>
</dbReference>
<reference evidence="1 2" key="1">
    <citation type="submission" date="2018-07" db="EMBL/GenBank/DDBJ databases">
        <title>Genomic Encyclopedia of Type Strains, Phase III (KMG-III): the genomes of soil and plant-associated and newly described type strains.</title>
        <authorList>
            <person name="Whitman W."/>
        </authorList>
    </citation>
    <scope>NUCLEOTIDE SEQUENCE [LARGE SCALE GENOMIC DNA]</scope>
    <source>
        <strain evidence="1 2">CECT 7031</strain>
    </source>
</reference>
<dbReference type="CDD" id="cd01299">
    <property type="entry name" value="Met_dep_hydrolase_A"/>
    <property type="match status" value="1"/>
</dbReference>
<gene>
    <name evidence="1" type="ORF">DFP99_0033</name>
</gene>
<dbReference type="KEGG" id="wso:WSWS_00404"/>
<dbReference type="PANTHER" id="PTHR43135:SF3">
    <property type="entry name" value="ALPHA-D-RIBOSE 1-METHYLPHOSPHONATE 5-TRIPHOSPHATE DIPHOSPHATASE"/>
    <property type="match status" value="1"/>
</dbReference>
<protein>
    <submittedName>
        <fullName evidence="1">Imidazolonepropionase-like amidohydrolase</fullName>
    </submittedName>
</protein>
<dbReference type="SUPFAM" id="SSF51556">
    <property type="entry name" value="Metallo-dependent hydrolases"/>
    <property type="match status" value="1"/>
</dbReference>
<keyword evidence="1" id="KW-0378">Hydrolase</keyword>
<dbReference type="Gene3D" id="3.20.20.140">
    <property type="entry name" value="Metal-dependent hydrolases"/>
    <property type="match status" value="1"/>
</dbReference>
<organism evidence="1 2">
    <name type="scientific">Weissella soli</name>
    <dbReference type="NCBI Taxonomy" id="155866"/>
    <lineage>
        <taxon>Bacteria</taxon>
        <taxon>Bacillati</taxon>
        <taxon>Bacillota</taxon>
        <taxon>Bacilli</taxon>
        <taxon>Lactobacillales</taxon>
        <taxon>Lactobacillaceae</taxon>
        <taxon>Weissella</taxon>
    </lineage>
</organism>
<dbReference type="Gene3D" id="2.30.40.10">
    <property type="entry name" value="Urease, subunit C, domain 1"/>
    <property type="match status" value="1"/>
</dbReference>
<name>A0A288QW55_9LACO</name>
<dbReference type="InterPro" id="IPR011059">
    <property type="entry name" value="Metal-dep_hydrolase_composite"/>
</dbReference>
<proteinExistence type="predicted"/>
<keyword evidence="2" id="KW-1185">Reference proteome</keyword>
<dbReference type="EMBL" id="QRAS01000001">
    <property type="protein sequence ID" value="RDL11615.1"/>
    <property type="molecule type" value="Genomic_DNA"/>
</dbReference>
<dbReference type="InterPro" id="IPR006680">
    <property type="entry name" value="Amidohydro-rel"/>
</dbReference>
<dbReference type="RefSeq" id="WP_070229689.1">
    <property type="nucleotide sequence ID" value="NZ_BJYO01000002.1"/>
</dbReference>
<dbReference type="Pfam" id="PF01979">
    <property type="entry name" value="Amidohydro_1"/>
    <property type="match status" value="1"/>
</dbReference>
<dbReference type="GeneID" id="94545613"/>
<dbReference type="InterPro" id="IPR051781">
    <property type="entry name" value="Metallo-dep_Hydrolase"/>
</dbReference>
<dbReference type="GO" id="GO:0016810">
    <property type="term" value="F:hydrolase activity, acting on carbon-nitrogen (but not peptide) bonds"/>
    <property type="evidence" value="ECO:0007669"/>
    <property type="project" value="InterPro"/>
</dbReference>
<evidence type="ECO:0000313" key="1">
    <source>
        <dbReference type="EMBL" id="RDL11615.1"/>
    </source>
</evidence>
<dbReference type="PANTHER" id="PTHR43135">
    <property type="entry name" value="ALPHA-D-RIBOSE 1-METHYLPHOSPHONATE 5-TRIPHOSPHATE DIPHOSPHATASE"/>
    <property type="match status" value="1"/>
</dbReference>
<dbReference type="InterPro" id="IPR057744">
    <property type="entry name" value="OTAase-like"/>
</dbReference>
<evidence type="ECO:0000313" key="2">
    <source>
        <dbReference type="Proteomes" id="UP000254912"/>
    </source>
</evidence>